<dbReference type="EMBL" id="JAPVOI010000004">
    <property type="protein sequence ID" value="MCZ4090608.1"/>
    <property type="molecule type" value="Genomic_DNA"/>
</dbReference>
<dbReference type="Pfam" id="PF01844">
    <property type="entry name" value="HNH"/>
    <property type="match status" value="1"/>
</dbReference>
<gene>
    <name evidence="2" type="ORF">O3W52_11175</name>
</gene>
<dbReference type="GO" id="GO:0004519">
    <property type="term" value="F:endonuclease activity"/>
    <property type="evidence" value="ECO:0007669"/>
    <property type="project" value="UniProtKB-KW"/>
</dbReference>
<keyword evidence="2" id="KW-0540">Nuclease</keyword>
<dbReference type="CDD" id="cd00085">
    <property type="entry name" value="HNHc"/>
    <property type="match status" value="1"/>
</dbReference>
<accession>A0ABT4KF61</accession>
<dbReference type="InterPro" id="IPR002711">
    <property type="entry name" value="HNH"/>
</dbReference>
<reference evidence="2" key="1">
    <citation type="submission" date="2022-10" db="EMBL/GenBank/DDBJ databases">
        <title>Whole genome sequencing of three plant growth promoting bacteria isolated from Vachellia tortilis subsp. raddiana in Morocco.</title>
        <authorList>
            <person name="Hnini M."/>
            <person name="Zouagui R."/>
            <person name="Zouagui H."/>
            <person name="Chemao Elfihri M.-W."/>
            <person name="Ibrahimi A."/>
            <person name="Sbabou L."/>
            <person name="Aurag J."/>
        </authorList>
    </citation>
    <scope>NUCLEOTIDE SEQUENCE</scope>
    <source>
        <strain evidence="2">LMR678</strain>
    </source>
</reference>
<comment type="caution">
    <text evidence="2">The sequence shown here is derived from an EMBL/GenBank/DDBJ whole genome shotgun (WGS) entry which is preliminary data.</text>
</comment>
<keyword evidence="2" id="KW-0378">Hydrolase</keyword>
<feature type="domain" description="HNH nuclease" evidence="1">
    <location>
        <begin position="148"/>
        <end position="213"/>
    </location>
</feature>
<dbReference type="RefSeq" id="WP_269279061.1">
    <property type="nucleotide sequence ID" value="NZ_JAPVOI010000004.1"/>
</dbReference>
<dbReference type="Gene3D" id="1.10.30.50">
    <property type="match status" value="1"/>
</dbReference>
<protein>
    <submittedName>
        <fullName evidence="2">HNH endonuclease</fullName>
    </submittedName>
</protein>
<organism evidence="2 3">
    <name type="scientific">Sinorhizobium psoraleae</name>
    <dbReference type="NCBI Taxonomy" id="520838"/>
    <lineage>
        <taxon>Bacteria</taxon>
        <taxon>Pseudomonadati</taxon>
        <taxon>Pseudomonadota</taxon>
        <taxon>Alphaproteobacteria</taxon>
        <taxon>Hyphomicrobiales</taxon>
        <taxon>Rhizobiaceae</taxon>
        <taxon>Sinorhizobium/Ensifer group</taxon>
        <taxon>Sinorhizobium</taxon>
    </lineage>
</organism>
<dbReference type="Proteomes" id="UP001079430">
    <property type="component" value="Unassembled WGS sequence"/>
</dbReference>
<dbReference type="InterPro" id="IPR003615">
    <property type="entry name" value="HNH_nuc"/>
</dbReference>
<name>A0ABT4KF61_9HYPH</name>
<keyword evidence="3" id="KW-1185">Reference proteome</keyword>
<keyword evidence="2" id="KW-0255">Endonuclease</keyword>
<evidence type="ECO:0000313" key="2">
    <source>
        <dbReference type="EMBL" id="MCZ4090608.1"/>
    </source>
</evidence>
<sequence length="243" mass="27569">MARTKGHGNPNWTRDETILALDLYFRLEGNIPSPSDKRIVELSRLLRSMPYHQEAAKQPSFRNADGVGFKLMNLRQVATGKGLANVSKMDRDTWSEFGGRPLEVHRLAEAIQAGMTVLRPEEALVDLEEFSEGRVLTALHLRTERNPKMRRLLLQERRPQGLVCEMCDLRRSEMPAEFQEALFEAHHILPLAGGGERLTKVSDLALLCACCHRLIHKLIAANGRWFSVSEGRSKLQLFGRNTF</sequence>
<evidence type="ECO:0000259" key="1">
    <source>
        <dbReference type="SMART" id="SM00507"/>
    </source>
</evidence>
<proteinExistence type="predicted"/>
<dbReference type="SMART" id="SM00507">
    <property type="entry name" value="HNHc"/>
    <property type="match status" value="1"/>
</dbReference>
<evidence type="ECO:0000313" key="3">
    <source>
        <dbReference type="Proteomes" id="UP001079430"/>
    </source>
</evidence>